<sequence>MKTIFNSWWGNKSYRCSTLCSQNILTAINISSMFKLFTWVIAVSLVLSSQIVYASAGDPSSRGVQPIFVEGNNTCQQLLPGIDGLIEYKLEPVTDGTFGDGMLEVVIDQQPGAKTFSWDQGDSPVIMQAIFVKGGPDGNLYNYFTDGLLYQDDALLHSPVGKNGRYYGLSHISFCYTPGVPDIKITKTCTFGDVVNGNTLKYNYKLTVENTGDFALYDVVATDTTAVDNDMAAGDHVFNLAMLAVGQTQEFNGSFIIDQNGITNYAEVSAALETGGGVAVSDNADWECPSQNIPGSLSLEKDCSVVVVNRFEDTGINEYGLQVNYSGSVCNTSNVTIDGIVVIDNKDSNPIQVGMLAPAECYDFTGNYEPIPGDGEGLPLPGEEVRAFTDTVDASGETIFGNVVVEAITASAECTLCPTCPEPVNCPE</sequence>
<evidence type="ECO:0008006" key="3">
    <source>
        <dbReference type="Google" id="ProtNLM"/>
    </source>
</evidence>
<proteinExistence type="predicted"/>
<accession>A0AA92LU55</accession>
<organism evidence="1 2">
    <name type="scientific">Vibrio diabolicus</name>
    <dbReference type="NCBI Taxonomy" id="50719"/>
    <lineage>
        <taxon>Bacteria</taxon>
        <taxon>Pseudomonadati</taxon>
        <taxon>Pseudomonadota</taxon>
        <taxon>Gammaproteobacteria</taxon>
        <taxon>Vibrionales</taxon>
        <taxon>Vibrionaceae</taxon>
        <taxon>Vibrio</taxon>
        <taxon>Vibrio diabolicus subgroup</taxon>
    </lineage>
</organism>
<evidence type="ECO:0000313" key="2">
    <source>
        <dbReference type="Proteomes" id="UP000596337"/>
    </source>
</evidence>
<evidence type="ECO:0000313" key="1">
    <source>
        <dbReference type="EMBL" id="QRG84747.1"/>
    </source>
</evidence>
<gene>
    <name evidence="1" type="ORF">JOS67_21600</name>
</gene>
<dbReference type="AlphaFoldDB" id="A0AA92LU55"/>
<reference evidence="1 2" key="1">
    <citation type="submission" date="2021-01" db="EMBL/GenBank/DDBJ databases">
        <title>Characterization of a novel blaVMB-2- harboring plasmid in Vibrio diabolicus.</title>
        <authorList>
            <person name="Liu M."/>
        </authorList>
    </citation>
    <scope>NUCLEOTIDE SEQUENCE [LARGE SCALE GENOMIC DNA]</scope>
    <source>
        <strain evidence="1 2">SLV18</strain>
    </source>
</reference>
<name>A0AA92LU55_9VIBR</name>
<dbReference type="RefSeq" id="WP_137282605.1">
    <property type="nucleotide sequence ID" value="NZ_CANMIY010000007.1"/>
</dbReference>
<dbReference type="EMBL" id="CP069197">
    <property type="protein sequence ID" value="QRG84747.1"/>
    <property type="molecule type" value="Genomic_DNA"/>
</dbReference>
<dbReference type="Proteomes" id="UP000596337">
    <property type="component" value="Chromosome 2"/>
</dbReference>
<protein>
    <recommendedName>
        <fullName evidence="3">DUF11 domain-containing protein</fullName>
    </recommendedName>
</protein>